<dbReference type="PANTHER" id="PTHR33293">
    <property type="entry name" value="INSERTION ELEMENT IS1 1 PROTEIN INSB-RELATED"/>
    <property type="match status" value="1"/>
</dbReference>
<dbReference type="PANTHER" id="PTHR33293:SF1">
    <property type="entry name" value="INSERTION ELEMENT IS1 1 PROTEIN INSB-RELATED"/>
    <property type="match status" value="1"/>
</dbReference>
<dbReference type="InterPro" id="IPR051354">
    <property type="entry name" value="Transposase_27_IS1"/>
</dbReference>
<dbReference type="AlphaFoldDB" id="A0A540UYI6"/>
<accession>A0A540UYI6</accession>
<gene>
    <name evidence="1" type="ORF">FH692_03550</name>
</gene>
<protein>
    <submittedName>
        <fullName evidence="1">IS1 family transposase</fullName>
    </submittedName>
</protein>
<sequence>MAKKRLSLEDVLNYVETLPYTQFKNVVEHYSQKQSSDFSNTLNQLVVSNFEQHLERLEVNTTCPSCASDAVVKNGKRHNIQQFKCKDCHKRFNRFTDTILEKTHWHWDIWVKVLEMVINHYPIHDMMNVLVNDYGCAGIDYKTVWFWRMKLIHALAEMPMPQLTGVVQVDETFIRESQKGSRQLVSTISKNAYRKPRYGRQPSQYGVMGSEFATVITAVDSRGYCVCKVASLGKVSPELFFDLFDEHFDNISYLCSDANSIYEDYCKLRNTPHYVRPSNYIKMIGDYGYVIQATEEFEKKANKKVLEHLYYEGISDRITNRGDMLFDTFTELKYQNGLSLGRVNELHKEIKQYIYRDMTNVSTKYLQDYIGFFTYIRNWRTEHGYYPTSQKDAEAIFIEILKTKKNLTSTEVRQKEFLLPKPSSRYMEVLKKETEKARDAVDSPYFKFNEEDGVLSFNKREYLLDLPKTRLYAIAKECHIPRYRKLARWSLVSMILKQKNIQDILYQELAEERVSLIDEEDLQVLEWKERHNLS</sequence>
<name>A0A540UYI6_STRSU</name>
<proteinExistence type="predicted"/>
<dbReference type="RefSeq" id="WP_141600047.1">
    <property type="nucleotide sequence ID" value="NZ_VIEK01000004.1"/>
</dbReference>
<dbReference type="Proteomes" id="UP000315224">
    <property type="component" value="Unassembled WGS sequence"/>
</dbReference>
<organism evidence="1 2">
    <name type="scientific">Streptococcus suis</name>
    <dbReference type="NCBI Taxonomy" id="1307"/>
    <lineage>
        <taxon>Bacteria</taxon>
        <taxon>Bacillati</taxon>
        <taxon>Bacillota</taxon>
        <taxon>Bacilli</taxon>
        <taxon>Lactobacillales</taxon>
        <taxon>Streptococcaceae</taxon>
        <taxon>Streptococcus</taxon>
    </lineage>
</organism>
<dbReference type="EMBL" id="VIEK01000004">
    <property type="protein sequence ID" value="TQE89093.1"/>
    <property type="molecule type" value="Genomic_DNA"/>
</dbReference>
<comment type="caution">
    <text evidence="1">The sequence shown here is derived from an EMBL/GenBank/DDBJ whole genome shotgun (WGS) entry which is preliminary data.</text>
</comment>
<evidence type="ECO:0000313" key="1">
    <source>
        <dbReference type="EMBL" id="TQE89093.1"/>
    </source>
</evidence>
<evidence type="ECO:0000313" key="2">
    <source>
        <dbReference type="Proteomes" id="UP000315224"/>
    </source>
</evidence>
<reference evidence="1 2" key="1">
    <citation type="submission" date="2019-06" db="EMBL/GenBank/DDBJ databases">
        <title>Comprehensive assessment of Oxford Nanopore MinION sequencing for bacterial characterization and routine diagnosis.</title>
        <authorList>
            <person name="Tan S."/>
            <person name="Dvorak C.M.T."/>
            <person name="Gebhart C."/>
            <person name="Estrada A."/>
            <person name="Marthaler D.G."/>
            <person name="Murtaugh M.P."/>
        </authorList>
    </citation>
    <scope>NUCLEOTIDE SEQUENCE [LARGE SCALE GENOMIC DNA]</scope>
    <source>
        <strain evidence="1 2">2017UMN1435.21</strain>
    </source>
</reference>